<keyword evidence="3" id="KW-1185">Reference proteome</keyword>
<dbReference type="EMBL" id="JACSDI010000001">
    <property type="protein sequence ID" value="MCG9962349.1"/>
    <property type="molecule type" value="Genomic_DNA"/>
</dbReference>
<sequence length="89" mass="9781">MNIKPLAPIMDKATTTGSYVASISTAIGGFLSLNNIALLLGIASTVALFLVQYRRTQEKRKQDKEFHEARMAAIKAGNLNVINMDDRNE</sequence>
<keyword evidence="1" id="KW-1133">Transmembrane helix</keyword>
<gene>
    <name evidence="2" type="ORF">H9J30_00120</name>
</gene>
<dbReference type="RefSeq" id="WP_240129158.1">
    <property type="nucleotide sequence ID" value="NZ_JACSDI010000001.1"/>
</dbReference>
<evidence type="ECO:0008006" key="4">
    <source>
        <dbReference type="Google" id="ProtNLM"/>
    </source>
</evidence>
<evidence type="ECO:0000256" key="1">
    <source>
        <dbReference type="SAM" id="Phobius"/>
    </source>
</evidence>
<proteinExistence type="predicted"/>
<reference evidence="2 3" key="1">
    <citation type="submission" date="2020-08" db="EMBL/GenBank/DDBJ databases">
        <title>Whole genome sequence of Shewanella sp strain PS-2.</title>
        <authorList>
            <person name="Das S.K."/>
        </authorList>
    </citation>
    <scope>NUCLEOTIDE SEQUENCE [LARGE SCALE GENOMIC DNA]</scope>
    <source>
        <strain evidence="2 3">PS-2</strain>
    </source>
</reference>
<comment type="caution">
    <text evidence="2">The sequence shown here is derived from an EMBL/GenBank/DDBJ whole genome shotgun (WGS) entry which is preliminary data.</text>
</comment>
<feature type="transmembrane region" description="Helical" evidence="1">
    <location>
        <begin position="20"/>
        <end position="51"/>
    </location>
</feature>
<keyword evidence="1" id="KW-0812">Transmembrane</keyword>
<evidence type="ECO:0000313" key="2">
    <source>
        <dbReference type="EMBL" id="MCG9962349.1"/>
    </source>
</evidence>
<accession>A0ABS9QPS7</accession>
<protein>
    <recommendedName>
        <fullName evidence="4">Holin</fullName>
    </recommendedName>
</protein>
<organism evidence="2 3">
    <name type="scientific">Shewanella cutis</name>
    <dbReference type="NCBI Taxonomy" id="2766780"/>
    <lineage>
        <taxon>Bacteria</taxon>
        <taxon>Pseudomonadati</taxon>
        <taxon>Pseudomonadota</taxon>
        <taxon>Gammaproteobacteria</taxon>
        <taxon>Alteromonadales</taxon>
        <taxon>Shewanellaceae</taxon>
        <taxon>Shewanella</taxon>
    </lineage>
</organism>
<evidence type="ECO:0000313" key="3">
    <source>
        <dbReference type="Proteomes" id="UP000829384"/>
    </source>
</evidence>
<dbReference type="Pfam" id="PF16080">
    <property type="entry name" value="Phage_holin_2_3"/>
    <property type="match status" value="1"/>
</dbReference>
<keyword evidence="1" id="KW-0472">Membrane</keyword>
<dbReference type="Proteomes" id="UP000829384">
    <property type="component" value="Unassembled WGS sequence"/>
</dbReference>
<dbReference type="InterPro" id="IPR032118">
    <property type="entry name" value="Phage_holin_HP1"/>
</dbReference>
<name>A0ABS9QPS7_9GAMM</name>